<gene>
    <name evidence="2" type="ORF">YBN1229_v1_0047</name>
</gene>
<dbReference type="KEGG" id="fil:BN1229_v1_0045"/>
<keyword evidence="1" id="KW-0732">Signal</keyword>
<dbReference type="Proteomes" id="UP000033187">
    <property type="component" value="Chromosome 1"/>
</dbReference>
<evidence type="ECO:0000313" key="2">
    <source>
        <dbReference type="EMBL" id="CPR14742.1"/>
    </source>
</evidence>
<dbReference type="KEGG" id="fiy:BN1229_v1_0047"/>
<proteinExistence type="predicted"/>
<accession>A0A0D6J9F6</accession>
<feature type="chain" id="PRO_5002306004" evidence="1">
    <location>
        <begin position="24"/>
        <end position="85"/>
    </location>
</feature>
<evidence type="ECO:0000313" key="3">
    <source>
        <dbReference type="Proteomes" id="UP000033187"/>
    </source>
</evidence>
<dbReference type="AlphaFoldDB" id="A0A0D6J9F6"/>
<keyword evidence="3" id="KW-1185">Reference proteome</keyword>
<feature type="signal peptide" evidence="1">
    <location>
        <begin position="1"/>
        <end position="23"/>
    </location>
</feature>
<sequence>MRIHILTAAFVSIVCCVSTGAQAGNCVRAGGEATMITEDLAKFMANAALKNQISANSWKPAGQVNMTCTEATFGTHCVAHQKACK</sequence>
<dbReference type="EMBL" id="LN829119">
    <property type="protein sequence ID" value="CPR14742.1"/>
    <property type="molecule type" value="Genomic_DNA"/>
</dbReference>
<evidence type="ECO:0000256" key="1">
    <source>
        <dbReference type="SAM" id="SignalP"/>
    </source>
</evidence>
<name>A0A0D6J9F6_9HYPH</name>
<protein>
    <submittedName>
        <fullName evidence="2">Uncharacterized protein</fullName>
    </submittedName>
</protein>
<reference evidence="3" key="1">
    <citation type="submission" date="2015-02" db="EMBL/GenBank/DDBJ databases">
        <authorList>
            <person name="Chooi Y.-H."/>
        </authorList>
    </citation>
    <scope>NUCLEOTIDE SEQUENCE [LARGE SCALE GENOMIC DNA]</scope>
    <source>
        <strain evidence="3">strain Y</strain>
    </source>
</reference>
<organism evidence="2 3">
    <name type="scientific">Candidatus Filomicrobium marinum</name>
    <dbReference type="NCBI Taxonomy" id="1608628"/>
    <lineage>
        <taxon>Bacteria</taxon>
        <taxon>Pseudomonadati</taxon>
        <taxon>Pseudomonadota</taxon>
        <taxon>Alphaproteobacteria</taxon>
        <taxon>Hyphomicrobiales</taxon>
        <taxon>Hyphomicrobiaceae</taxon>
        <taxon>Filomicrobium</taxon>
    </lineage>
</organism>